<protein>
    <submittedName>
        <fullName evidence="1">Uncharacterized protein</fullName>
    </submittedName>
</protein>
<dbReference type="EMBL" id="AB047615">
    <property type="protein sequence ID" value="BAB12139.1"/>
    <property type="molecule type" value="mRNA"/>
</dbReference>
<name>Q9GMW0_MACFA</name>
<dbReference type="AlphaFoldDB" id="Q9GMW0"/>
<reference evidence="1" key="1">
    <citation type="submission" date="2000-08" db="EMBL/GenBank/DDBJ databases">
        <title>Isolation of full-length cDNA clones from macaque brain cDNA libraries.</title>
        <authorList>
            <person name="Osada N."/>
            <person name="Hida M."/>
            <person name="Kusuda J."/>
            <person name="Tanuma R."/>
            <person name="Iseki K."/>
            <person name="Hirai M."/>
            <person name="Terao K."/>
            <person name="Suzuki Y."/>
            <person name="Sugano S."/>
            <person name="Hashimoto K."/>
        </authorList>
    </citation>
    <scope>NUCLEOTIDE SEQUENCE</scope>
    <source>
        <tissue evidence="1">Brain parietal lobe</tissue>
    </source>
</reference>
<sequence length="105" mass="11372">MRAGSMSVVLCPLLSRPLRTLSQPSAPFSSPSTMASSRFSSGLSLDIECSFPHPSKAKVAVPFDPTEPLHSFASLHFFFSFFFEIGSQSVTQAGVQWSDHSSMQA</sequence>
<organism evidence="1">
    <name type="scientific">Macaca fascicularis</name>
    <name type="common">Crab-eating macaque</name>
    <name type="synonym">Cynomolgus monkey</name>
    <dbReference type="NCBI Taxonomy" id="9541"/>
    <lineage>
        <taxon>Eukaryota</taxon>
        <taxon>Metazoa</taxon>
        <taxon>Chordata</taxon>
        <taxon>Craniata</taxon>
        <taxon>Vertebrata</taxon>
        <taxon>Euteleostomi</taxon>
        <taxon>Mammalia</taxon>
        <taxon>Eutheria</taxon>
        <taxon>Euarchontoglires</taxon>
        <taxon>Primates</taxon>
        <taxon>Haplorrhini</taxon>
        <taxon>Catarrhini</taxon>
        <taxon>Cercopithecidae</taxon>
        <taxon>Cercopithecinae</taxon>
        <taxon>Macaca</taxon>
    </lineage>
</organism>
<evidence type="ECO:0000313" key="1">
    <source>
        <dbReference type="EMBL" id="BAB12139.1"/>
    </source>
</evidence>
<accession>Q9GMW0</accession>
<proteinExistence type="evidence at transcript level"/>